<dbReference type="Proteomes" id="UP000199695">
    <property type="component" value="Unassembled WGS sequence"/>
</dbReference>
<protein>
    <recommendedName>
        <fullName evidence="1">N,N-dimethylformamidase beta subunit-like C-terminal domain-containing protein</fullName>
    </recommendedName>
</protein>
<dbReference type="OrthoDB" id="505641at2"/>
<dbReference type="STRING" id="1173111.SAMN05444955_11050"/>
<accession>A0A1H8G5I5</accession>
<dbReference type="EMBL" id="FOCQ01000010">
    <property type="protein sequence ID" value="SEN38558.1"/>
    <property type="molecule type" value="Genomic_DNA"/>
</dbReference>
<evidence type="ECO:0000313" key="2">
    <source>
        <dbReference type="EMBL" id="SEN38558.1"/>
    </source>
</evidence>
<dbReference type="Pfam" id="PF20254">
    <property type="entry name" value="DMFA2_C"/>
    <property type="match status" value="1"/>
</dbReference>
<dbReference type="InterPro" id="IPR046540">
    <property type="entry name" value="DMFA2_C"/>
</dbReference>
<feature type="domain" description="N,N-dimethylformamidase beta subunit-like C-terminal" evidence="1">
    <location>
        <begin position="113"/>
        <end position="477"/>
    </location>
</feature>
<dbReference type="RefSeq" id="WP_089969537.1">
    <property type="nucleotide sequence ID" value="NZ_FOCQ01000010.1"/>
</dbReference>
<name>A0A1H8G5I5_9BACL</name>
<evidence type="ECO:0000313" key="3">
    <source>
        <dbReference type="Proteomes" id="UP000199695"/>
    </source>
</evidence>
<sequence length="500" mass="57017">MDKFDVLRKIEEKFGKEVTRREFLSKISQVTGLVVGSAILTPEVVKLVEKYLTGTTPSLKSSAIGHAEGQNAGTKLWKITKPGYPHLQGYASELSVEQGAPITFFVHSVRPYRMEIYRMGYYGGLGARLMETVTGLKAMRQNLIPNPETMECSWEPSHVFHIPSHWPSGFYLNKLVDENGKESYIPFIVRETLPTADFAVLCATNTYHAYKNWGGRSLYSYNSKFGQQAMKVSFNRPFRDYYGAGLFFQFEYNLIRWLEKEGYSLTFISDMDLHNGILEKSRIKALLIAGHSEYWSMEMRKSVEKWSASEINLAVFSANVAYWQVRMQPDDAGRPNRLMVSYKQFAREKDPYRLKDKHLVTGRWRDQPVNMPEDQILGIMYSGIPEAPAPLVVSNLGHWLYEGTGLKRGDRIPGVVGGEVDTYRGKLPGVEVIAHSPVMLYGKPNYADVAWYNKPGGGKVFSVGTFYWNWFLDSTHYTNRAKENQAIQQITRNALLELKK</sequence>
<evidence type="ECO:0000259" key="1">
    <source>
        <dbReference type="Pfam" id="PF20254"/>
    </source>
</evidence>
<dbReference type="AlphaFoldDB" id="A0A1H8G5I5"/>
<organism evidence="2 3">
    <name type="scientific">Lihuaxuella thermophila</name>
    <dbReference type="NCBI Taxonomy" id="1173111"/>
    <lineage>
        <taxon>Bacteria</taxon>
        <taxon>Bacillati</taxon>
        <taxon>Bacillota</taxon>
        <taxon>Bacilli</taxon>
        <taxon>Bacillales</taxon>
        <taxon>Thermoactinomycetaceae</taxon>
        <taxon>Lihuaxuella</taxon>
    </lineage>
</organism>
<reference evidence="2 3" key="1">
    <citation type="submission" date="2016-10" db="EMBL/GenBank/DDBJ databases">
        <authorList>
            <person name="de Groot N.N."/>
        </authorList>
    </citation>
    <scope>NUCLEOTIDE SEQUENCE [LARGE SCALE GENOMIC DNA]</scope>
    <source>
        <strain evidence="2 3">DSM 46701</strain>
    </source>
</reference>
<keyword evidence="3" id="KW-1185">Reference proteome</keyword>
<proteinExistence type="predicted"/>
<gene>
    <name evidence="2" type="ORF">SAMN05444955_11050</name>
</gene>